<keyword evidence="4 9" id="KW-0227">DNA damage</keyword>
<dbReference type="Gene3D" id="3.30.420.110">
    <property type="entry name" value="MutS, connector domain"/>
    <property type="match status" value="1"/>
</dbReference>
<keyword evidence="3 9" id="KW-0547">Nucleotide-binding</keyword>
<dbReference type="InterPro" id="IPR005748">
    <property type="entry name" value="DNA_mismatch_repair_MutS"/>
</dbReference>
<dbReference type="InterPro" id="IPR016151">
    <property type="entry name" value="DNA_mismatch_repair_MutS_N"/>
</dbReference>
<dbReference type="GO" id="GO:0003684">
    <property type="term" value="F:damaged DNA binding"/>
    <property type="evidence" value="ECO:0007669"/>
    <property type="project" value="UniProtKB-UniRule"/>
</dbReference>
<dbReference type="CDD" id="cd03284">
    <property type="entry name" value="ABC_MutS1"/>
    <property type="match status" value="1"/>
</dbReference>
<evidence type="ECO:0000313" key="13">
    <source>
        <dbReference type="EMBL" id="QEL20403.1"/>
    </source>
</evidence>
<dbReference type="Proteomes" id="UP000324974">
    <property type="component" value="Chromosome"/>
</dbReference>
<keyword evidence="6 9" id="KW-0238">DNA-binding</keyword>
<dbReference type="SUPFAM" id="SSF53150">
    <property type="entry name" value="DNA repair protein MutS, domain II"/>
    <property type="match status" value="1"/>
</dbReference>
<dbReference type="SUPFAM" id="SSF48334">
    <property type="entry name" value="DNA repair protein MutS, domain III"/>
    <property type="match status" value="1"/>
</dbReference>
<evidence type="ECO:0000256" key="10">
    <source>
        <dbReference type="RuleBase" id="RU003756"/>
    </source>
</evidence>
<keyword evidence="7 9" id="KW-0234">DNA repair</keyword>
<dbReference type="GO" id="GO:0006298">
    <property type="term" value="P:mismatch repair"/>
    <property type="evidence" value="ECO:0007669"/>
    <property type="project" value="UniProtKB-UniRule"/>
</dbReference>
<evidence type="ECO:0000313" key="14">
    <source>
        <dbReference type="Proteomes" id="UP000324974"/>
    </source>
</evidence>
<evidence type="ECO:0000256" key="3">
    <source>
        <dbReference type="ARBA" id="ARBA00022741"/>
    </source>
</evidence>
<dbReference type="Gene3D" id="1.10.1420.10">
    <property type="match status" value="2"/>
</dbReference>
<sequence>MADAPLTPMMQQYWDAKKAHPGAMVMFRNGDFYELFEDDAVVGSRVLGIRLTKRDEKIPMAGVPIEKLEHYLGILIRSGHRVAVCEQMEEPGPGKKIIRRAVSRVVTAGTITEDELLDPRRANHLAAVLRTKNGPVGLAWVDPSTGHFFACDVDSSRLADELARIVTAECLMMESDANAVTALFAAHPPKTTTPRPDWTFDPVTATNAIRQHFGVSTFTGFGFDDHQPCLIAAGAILHYLQETLRASLAHVRRIVRHRADSHLVLDEVTRRSLELTRTLRDNNREGSLLAVMDRTVTPMGARFLHDALLAPFNSVTAIDARLDAVEELLREHALRGDLRSLLETASDLQRLTTRASTGRATPRDLGSISRTLQLLPKFKAKLAARRSALLTELDGKLELCPDLRELLDASLCDELPQTAKEGGLIREGYHAELDQLRSLAKSGKDWILQYQATEVTRTAINSLKVGYNQIDGYYIEITNANETRVPENYKHQKTLKGAKRYYTSELREYEEKILSADDKAKALELELFTQIRNHIAAQTHRLLTTAETLATIDALQSLADVAAARNYVRPKVVADATLDIREGRHPVLDQTLPAGTFVPNDVRFGEADGLFWLITGPNMAGKSTFIRQVALITLLAQVGSFVPAAAATIGITDRIFTRVGASDELSRGQSTFMVEMTEAANILNNATSRSLVILDEIGRGTSTYDGVSLAWAITEHLHSVSGCRTLFATHYHELATLSNTLPNLRNYNVQVQELEQEVIFLHKIAPGNADKSYGIHVARLAGVPETILERAEEVLAALESKPAPTGKSKRYIKPPVEMIPPENPKRKARNAGPSLFGEG</sequence>
<dbReference type="GO" id="GO:0005524">
    <property type="term" value="F:ATP binding"/>
    <property type="evidence" value="ECO:0007669"/>
    <property type="project" value="UniProtKB-UniRule"/>
</dbReference>
<evidence type="ECO:0000256" key="9">
    <source>
        <dbReference type="HAMAP-Rule" id="MF_00096"/>
    </source>
</evidence>
<dbReference type="GO" id="GO:0030983">
    <property type="term" value="F:mismatched DNA binding"/>
    <property type="evidence" value="ECO:0007669"/>
    <property type="project" value="InterPro"/>
</dbReference>
<evidence type="ECO:0000259" key="12">
    <source>
        <dbReference type="PROSITE" id="PS00486"/>
    </source>
</evidence>
<evidence type="ECO:0000256" key="5">
    <source>
        <dbReference type="ARBA" id="ARBA00022840"/>
    </source>
</evidence>
<evidence type="ECO:0000256" key="11">
    <source>
        <dbReference type="SAM" id="MobiDB-lite"/>
    </source>
</evidence>
<dbReference type="Gene3D" id="3.40.1170.10">
    <property type="entry name" value="DNA repair protein MutS, domain I"/>
    <property type="match status" value="1"/>
</dbReference>
<dbReference type="Pfam" id="PF00488">
    <property type="entry name" value="MutS_V"/>
    <property type="match status" value="1"/>
</dbReference>
<dbReference type="PANTHER" id="PTHR11361">
    <property type="entry name" value="DNA MISMATCH REPAIR PROTEIN MUTS FAMILY MEMBER"/>
    <property type="match status" value="1"/>
</dbReference>
<gene>
    <name evidence="9" type="primary">mutS</name>
    <name evidence="13" type="ORF">PX52LOC_07496</name>
</gene>
<dbReference type="InterPro" id="IPR000432">
    <property type="entry name" value="DNA_mismatch_repair_MutS_C"/>
</dbReference>
<name>A0A5C1AQS7_9BACT</name>
<comment type="similarity">
    <text evidence="1 9 10">Belongs to the DNA mismatch repair MutS family.</text>
</comment>
<dbReference type="InterPro" id="IPR027417">
    <property type="entry name" value="P-loop_NTPase"/>
</dbReference>
<feature type="binding site" evidence="9">
    <location>
        <begin position="616"/>
        <end position="623"/>
    </location>
    <ligand>
        <name>ATP</name>
        <dbReference type="ChEBI" id="CHEBI:30616"/>
    </ligand>
</feature>
<evidence type="ECO:0000256" key="4">
    <source>
        <dbReference type="ARBA" id="ARBA00022763"/>
    </source>
</evidence>
<keyword evidence="5 9" id="KW-0067">ATP-binding</keyword>
<evidence type="ECO:0000256" key="8">
    <source>
        <dbReference type="ARBA" id="ARBA00024647"/>
    </source>
</evidence>
<dbReference type="Pfam" id="PF01624">
    <property type="entry name" value="MutS_I"/>
    <property type="match status" value="1"/>
</dbReference>
<dbReference type="InterPro" id="IPR036187">
    <property type="entry name" value="DNA_mismatch_repair_MutS_sf"/>
</dbReference>
<dbReference type="Pfam" id="PF05188">
    <property type="entry name" value="MutS_II"/>
    <property type="match status" value="1"/>
</dbReference>
<dbReference type="NCBIfam" id="TIGR01070">
    <property type="entry name" value="mutS1"/>
    <property type="match status" value="1"/>
</dbReference>
<dbReference type="SMART" id="SM00534">
    <property type="entry name" value="MUTSac"/>
    <property type="match status" value="1"/>
</dbReference>
<dbReference type="FunFam" id="3.40.50.300:FF:000870">
    <property type="entry name" value="MutS protein homolog 4"/>
    <property type="match status" value="1"/>
</dbReference>
<dbReference type="KEGG" id="lrs:PX52LOC_07496"/>
<evidence type="ECO:0000256" key="2">
    <source>
        <dbReference type="ARBA" id="ARBA00021982"/>
    </source>
</evidence>
<dbReference type="RefSeq" id="WP_246173574.1">
    <property type="nucleotide sequence ID" value="NZ_CP042425.1"/>
</dbReference>
<evidence type="ECO:0000256" key="1">
    <source>
        <dbReference type="ARBA" id="ARBA00006271"/>
    </source>
</evidence>
<protein>
    <recommendedName>
        <fullName evidence="2 9">DNA mismatch repair protein MutS</fullName>
    </recommendedName>
</protein>
<feature type="domain" description="DNA mismatch repair proteins mutS family" evidence="12">
    <location>
        <begin position="690"/>
        <end position="706"/>
    </location>
</feature>
<dbReference type="InterPro" id="IPR017261">
    <property type="entry name" value="DNA_mismatch_repair_MutS/MSH"/>
</dbReference>
<dbReference type="InterPro" id="IPR007861">
    <property type="entry name" value="DNA_mismatch_repair_MutS_clamp"/>
</dbReference>
<dbReference type="InterPro" id="IPR007860">
    <property type="entry name" value="DNA_mmatch_repair_MutS_con_dom"/>
</dbReference>
<proteinExistence type="inferred from homology"/>
<dbReference type="Pfam" id="PF05190">
    <property type="entry name" value="MutS_IV"/>
    <property type="match status" value="1"/>
</dbReference>
<evidence type="ECO:0000256" key="7">
    <source>
        <dbReference type="ARBA" id="ARBA00023204"/>
    </source>
</evidence>
<dbReference type="AlphaFoldDB" id="A0A5C1AQS7"/>
<dbReference type="InterPro" id="IPR007696">
    <property type="entry name" value="DNA_mismatch_repair_MutS_core"/>
</dbReference>
<dbReference type="GO" id="GO:0140664">
    <property type="term" value="F:ATP-dependent DNA damage sensor activity"/>
    <property type="evidence" value="ECO:0007669"/>
    <property type="project" value="InterPro"/>
</dbReference>
<dbReference type="PROSITE" id="PS00486">
    <property type="entry name" value="DNA_MISMATCH_REPAIR_2"/>
    <property type="match status" value="1"/>
</dbReference>
<dbReference type="EMBL" id="CP042425">
    <property type="protein sequence ID" value="QEL20403.1"/>
    <property type="molecule type" value="Genomic_DNA"/>
</dbReference>
<reference evidence="14" key="1">
    <citation type="submission" date="2019-08" db="EMBL/GenBank/DDBJ databases">
        <title>Limnoglobus roseus gen. nov., sp. nov., a novel freshwater planctomycete with a giant genome from the family Gemmataceae.</title>
        <authorList>
            <person name="Kulichevskaya I.S."/>
            <person name="Naumoff D.G."/>
            <person name="Miroshnikov K."/>
            <person name="Ivanova A."/>
            <person name="Philippov D.A."/>
            <person name="Hakobyan A."/>
            <person name="Rijpstra I.C."/>
            <person name="Sinninghe Damste J.S."/>
            <person name="Liesack W."/>
            <person name="Dedysh S.N."/>
        </authorList>
    </citation>
    <scope>NUCLEOTIDE SEQUENCE [LARGE SCALE GENOMIC DNA]</scope>
    <source>
        <strain evidence="14">PX52</strain>
    </source>
</reference>
<dbReference type="SMART" id="SM00533">
    <property type="entry name" value="MUTSd"/>
    <property type="match status" value="1"/>
</dbReference>
<dbReference type="SUPFAM" id="SSF55271">
    <property type="entry name" value="DNA repair protein MutS, domain I"/>
    <property type="match status" value="1"/>
</dbReference>
<dbReference type="Pfam" id="PF05192">
    <property type="entry name" value="MutS_III"/>
    <property type="match status" value="1"/>
</dbReference>
<feature type="region of interest" description="Disordered" evidence="11">
    <location>
        <begin position="803"/>
        <end position="839"/>
    </location>
</feature>
<dbReference type="PIRSF" id="PIRSF037677">
    <property type="entry name" value="DNA_mis_repair_Msh6"/>
    <property type="match status" value="1"/>
</dbReference>
<dbReference type="SUPFAM" id="SSF52540">
    <property type="entry name" value="P-loop containing nucleoside triphosphate hydrolases"/>
    <property type="match status" value="1"/>
</dbReference>
<keyword evidence="14" id="KW-1185">Reference proteome</keyword>
<dbReference type="PANTHER" id="PTHR11361:SF34">
    <property type="entry name" value="DNA MISMATCH REPAIR PROTEIN MSH1, MITOCHONDRIAL"/>
    <property type="match status" value="1"/>
</dbReference>
<dbReference type="HAMAP" id="MF_00096">
    <property type="entry name" value="MutS"/>
    <property type="match status" value="1"/>
</dbReference>
<dbReference type="GO" id="GO:0005829">
    <property type="term" value="C:cytosol"/>
    <property type="evidence" value="ECO:0007669"/>
    <property type="project" value="TreeGrafter"/>
</dbReference>
<evidence type="ECO:0000256" key="6">
    <source>
        <dbReference type="ARBA" id="ARBA00023125"/>
    </source>
</evidence>
<dbReference type="Gene3D" id="3.40.50.300">
    <property type="entry name" value="P-loop containing nucleotide triphosphate hydrolases"/>
    <property type="match status" value="1"/>
</dbReference>
<dbReference type="InterPro" id="IPR045076">
    <property type="entry name" value="MutS"/>
</dbReference>
<accession>A0A5C1AQS7</accession>
<organism evidence="13 14">
    <name type="scientific">Limnoglobus roseus</name>
    <dbReference type="NCBI Taxonomy" id="2598579"/>
    <lineage>
        <taxon>Bacteria</taxon>
        <taxon>Pseudomonadati</taxon>
        <taxon>Planctomycetota</taxon>
        <taxon>Planctomycetia</taxon>
        <taxon>Gemmatales</taxon>
        <taxon>Gemmataceae</taxon>
        <taxon>Limnoglobus</taxon>
    </lineage>
</organism>
<comment type="function">
    <text evidence="8 9">This protein is involved in the repair of mismatches in DNA. It is possible that it carries out the mismatch recognition step. This protein has a weak ATPase activity.</text>
</comment>
<dbReference type="NCBIfam" id="NF003810">
    <property type="entry name" value="PRK05399.1"/>
    <property type="match status" value="1"/>
</dbReference>
<dbReference type="InterPro" id="IPR007695">
    <property type="entry name" value="DNA_mismatch_repair_MutS-lik_N"/>
</dbReference>
<dbReference type="InterPro" id="IPR036678">
    <property type="entry name" value="MutS_con_dom_sf"/>
</dbReference>